<feature type="transmembrane region" description="Helical" evidence="4">
    <location>
        <begin position="286"/>
        <end position="309"/>
    </location>
</feature>
<dbReference type="PANTHER" id="PTHR43280:SF10">
    <property type="entry name" value="REGULATORY PROTEIN POCR"/>
    <property type="match status" value="1"/>
</dbReference>
<organism evidence="6 7">
    <name type="scientific">Vallitalea pronyensis</name>
    <dbReference type="NCBI Taxonomy" id="1348613"/>
    <lineage>
        <taxon>Bacteria</taxon>
        <taxon>Bacillati</taxon>
        <taxon>Bacillota</taxon>
        <taxon>Clostridia</taxon>
        <taxon>Lachnospirales</taxon>
        <taxon>Vallitaleaceae</taxon>
        <taxon>Vallitalea</taxon>
    </lineage>
</organism>
<keyword evidence="2" id="KW-0238">DNA-binding</keyword>
<accession>A0A8J8MPL9</accession>
<evidence type="ECO:0000256" key="3">
    <source>
        <dbReference type="ARBA" id="ARBA00023163"/>
    </source>
</evidence>
<dbReference type="RefSeq" id="WP_212695994.1">
    <property type="nucleotide sequence ID" value="NZ_CP058649.1"/>
</dbReference>
<evidence type="ECO:0000313" key="6">
    <source>
        <dbReference type="EMBL" id="QUI25294.1"/>
    </source>
</evidence>
<dbReference type="InterPro" id="IPR018060">
    <property type="entry name" value="HTH_AraC"/>
</dbReference>
<reference evidence="6" key="1">
    <citation type="submission" date="2020-07" db="EMBL/GenBank/DDBJ databases">
        <title>Vallitalea pronyensis genome.</title>
        <authorList>
            <person name="Postec A."/>
        </authorList>
    </citation>
    <scope>NUCLEOTIDE SEQUENCE</scope>
    <source>
        <strain evidence="6">FatNI3</strain>
    </source>
</reference>
<evidence type="ECO:0000256" key="1">
    <source>
        <dbReference type="ARBA" id="ARBA00023015"/>
    </source>
</evidence>
<dbReference type="GO" id="GO:0003700">
    <property type="term" value="F:DNA-binding transcription factor activity"/>
    <property type="evidence" value="ECO:0007669"/>
    <property type="project" value="InterPro"/>
</dbReference>
<proteinExistence type="predicted"/>
<protein>
    <submittedName>
        <fullName evidence="6">Helix-turn-helix transcriptional regulator</fullName>
    </submittedName>
</protein>
<keyword evidence="1" id="KW-0805">Transcription regulation</keyword>
<dbReference type="Gene3D" id="1.10.10.60">
    <property type="entry name" value="Homeodomain-like"/>
    <property type="match status" value="2"/>
</dbReference>
<keyword evidence="4" id="KW-1133">Transmembrane helix</keyword>
<evidence type="ECO:0000313" key="7">
    <source>
        <dbReference type="Proteomes" id="UP000683246"/>
    </source>
</evidence>
<keyword evidence="4" id="KW-0812">Transmembrane</keyword>
<sequence>MKRVRIKSIYVRMILSMSILIMLPIIFSAVMGYHANDRIVEKVNKTNHILLSHFKKSTDDILDEMTRLRMKTINNNRLIQMIGFSYPLSSEERWSINNFVEELNQYTFGYDYLYEYYIYIESMESIVGARNFRSTEDFYIFDLKSDNYTYLSWLDLLKRRHNRYFVEDHKLIYITTLPIYSGRDLKGNVYQSIDTERVLAMSIVNDTELSGDFFVLSQNNAILYRSKYFDTTLDFKGFNFGDTNNMLYTNSDGKAYYIAFDESDVSRFKYVYAISKDELDLESKRFSLILLLGMLIYLLLGIVVGYLTIRGNYRPISKIINRLNKNKVSGVNEFEVIDESIKLLLSDYNDALNLISKQDQVYHKEYLKKRLSGSDNIHEPKSNTFLYDHFLVGIIIINEIDASIFNQQNNELVQFVIQNIWNECLLHMGTIHLVEYKQLLVGIVNYESLKGNEDYARIIDGLKQGLGYMDDELGLSLTLVLSEAHANKETISIAYEEAVEILDFKYILGEVDIIEYTSIKSRLKSNKTLGLDEVEIKLKKWLKKGDVQHAIKEVDLLFDQCFKTDTISPRQVRLFLMQLNGMLIRLFDYLNVHMEDEIFDKLNWFDDKLHHHSYLQVKNDVIDMIQLLGTINKDTTNEFIIGIHHYIKSKYMNPNLNISIIGDEFGMNPFYISKLYKEEFGEGILETIMNIRIHEAKKLLRDYNVETVARKVGYSNVRSFTRGFKKVTNTTPGKFKKDNQ</sequence>
<evidence type="ECO:0000256" key="4">
    <source>
        <dbReference type="SAM" id="Phobius"/>
    </source>
</evidence>
<evidence type="ECO:0000256" key="2">
    <source>
        <dbReference type="ARBA" id="ARBA00023125"/>
    </source>
</evidence>
<feature type="transmembrane region" description="Helical" evidence="4">
    <location>
        <begin position="9"/>
        <end position="33"/>
    </location>
</feature>
<evidence type="ECO:0000259" key="5">
    <source>
        <dbReference type="PROSITE" id="PS01124"/>
    </source>
</evidence>
<dbReference type="PANTHER" id="PTHR43280">
    <property type="entry name" value="ARAC-FAMILY TRANSCRIPTIONAL REGULATOR"/>
    <property type="match status" value="1"/>
</dbReference>
<keyword evidence="7" id="KW-1185">Reference proteome</keyword>
<dbReference type="GO" id="GO:0043565">
    <property type="term" value="F:sequence-specific DNA binding"/>
    <property type="evidence" value="ECO:0007669"/>
    <property type="project" value="InterPro"/>
</dbReference>
<keyword evidence="4" id="KW-0472">Membrane</keyword>
<dbReference type="InterPro" id="IPR018062">
    <property type="entry name" value="HTH_AraC-typ_CS"/>
</dbReference>
<dbReference type="PROSITE" id="PS00041">
    <property type="entry name" value="HTH_ARAC_FAMILY_1"/>
    <property type="match status" value="1"/>
</dbReference>
<dbReference type="SUPFAM" id="SSF46689">
    <property type="entry name" value="Homeodomain-like"/>
    <property type="match status" value="1"/>
</dbReference>
<feature type="domain" description="HTH araC/xylS-type" evidence="5">
    <location>
        <begin position="641"/>
        <end position="738"/>
    </location>
</feature>
<dbReference type="SMART" id="SM00342">
    <property type="entry name" value="HTH_ARAC"/>
    <property type="match status" value="1"/>
</dbReference>
<dbReference type="Proteomes" id="UP000683246">
    <property type="component" value="Chromosome"/>
</dbReference>
<dbReference type="InterPro" id="IPR009057">
    <property type="entry name" value="Homeodomain-like_sf"/>
</dbReference>
<dbReference type="PROSITE" id="PS01124">
    <property type="entry name" value="HTH_ARAC_FAMILY_2"/>
    <property type="match status" value="1"/>
</dbReference>
<keyword evidence="3" id="KW-0804">Transcription</keyword>
<dbReference type="EMBL" id="CP058649">
    <property type="protein sequence ID" value="QUI25294.1"/>
    <property type="molecule type" value="Genomic_DNA"/>
</dbReference>
<dbReference type="Pfam" id="PF12833">
    <property type="entry name" value="HTH_18"/>
    <property type="match status" value="1"/>
</dbReference>
<dbReference type="AlphaFoldDB" id="A0A8J8MPL9"/>
<dbReference type="KEGG" id="vpy:HZI73_24660"/>
<name>A0A8J8MPL9_9FIRM</name>
<gene>
    <name evidence="6" type="ORF">HZI73_24660</name>
</gene>